<evidence type="ECO:0000256" key="1">
    <source>
        <dbReference type="PROSITE-ProRule" id="PRU00244"/>
    </source>
</evidence>
<dbReference type="InterPro" id="IPR029787">
    <property type="entry name" value="Nucleotide_cyclase"/>
</dbReference>
<keyword evidence="1" id="KW-1133">Transmembrane helix</keyword>
<feature type="domain" description="EAL" evidence="3">
    <location>
        <begin position="557"/>
        <end position="810"/>
    </location>
</feature>
<dbReference type="NCBIfam" id="TIGR00229">
    <property type="entry name" value="sensory_box"/>
    <property type="match status" value="1"/>
</dbReference>
<keyword evidence="1" id="KW-0472">Membrane</keyword>
<dbReference type="AlphaFoldDB" id="A0A850F094"/>
<gene>
    <name evidence="6" type="ORF">HPT30_24375</name>
</gene>
<dbReference type="Pfam" id="PF00563">
    <property type="entry name" value="EAL"/>
    <property type="match status" value="1"/>
</dbReference>
<dbReference type="RefSeq" id="WP_175373901.1">
    <property type="nucleotide sequence ID" value="NZ_JABWCS010000219.1"/>
</dbReference>
<dbReference type="PROSITE" id="PS50924">
    <property type="entry name" value="MHYT"/>
    <property type="match status" value="1"/>
</dbReference>
<dbReference type="InterPro" id="IPR035965">
    <property type="entry name" value="PAS-like_dom_sf"/>
</dbReference>
<feature type="domain" description="MHYT" evidence="5">
    <location>
        <begin position="8"/>
        <end position="200"/>
    </location>
</feature>
<dbReference type="FunFam" id="3.20.20.450:FF:000001">
    <property type="entry name" value="Cyclic di-GMP phosphodiesterase yahA"/>
    <property type="match status" value="1"/>
</dbReference>
<evidence type="ECO:0000259" key="5">
    <source>
        <dbReference type="PROSITE" id="PS50924"/>
    </source>
</evidence>
<dbReference type="Gene3D" id="3.20.20.450">
    <property type="entry name" value="EAL domain"/>
    <property type="match status" value="1"/>
</dbReference>
<dbReference type="SMART" id="SM00267">
    <property type="entry name" value="GGDEF"/>
    <property type="match status" value="1"/>
</dbReference>
<dbReference type="CDD" id="cd00130">
    <property type="entry name" value="PAS"/>
    <property type="match status" value="1"/>
</dbReference>
<protein>
    <submittedName>
        <fullName evidence="6">EAL domain-containing protein</fullName>
    </submittedName>
</protein>
<evidence type="ECO:0000259" key="4">
    <source>
        <dbReference type="PROSITE" id="PS50887"/>
    </source>
</evidence>
<keyword evidence="7" id="KW-1185">Reference proteome</keyword>
<organism evidence="6 7">
    <name type="scientific">Paenibacillus agri</name>
    <dbReference type="NCBI Taxonomy" id="2744309"/>
    <lineage>
        <taxon>Bacteria</taxon>
        <taxon>Bacillati</taxon>
        <taxon>Bacillota</taxon>
        <taxon>Bacilli</taxon>
        <taxon>Bacillales</taxon>
        <taxon>Paenibacillaceae</taxon>
        <taxon>Paenibacillus</taxon>
    </lineage>
</organism>
<dbReference type="InterPro" id="IPR000014">
    <property type="entry name" value="PAS"/>
</dbReference>
<dbReference type="SUPFAM" id="SSF55073">
    <property type="entry name" value="Nucleotide cyclase"/>
    <property type="match status" value="1"/>
</dbReference>
<evidence type="ECO:0000313" key="7">
    <source>
        <dbReference type="Proteomes" id="UP000564806"/>
    </source>
</evidence>
<dbReference type="PROSITE" id="PS50112">
    <property type="entry name" value="PAS"/>
    <property type="match status" value="1"/>
</dbReference>
<comment type="caution">
    <text evidence="6">The sequence shown here is derived from an EMBL/GenBank/DDBJ whole genome shotgun (WGS) entry which is preliminary data.</text>
</comment>
<dbReference type="CDD" id="cd01948">
    <property type="entry name" value="EAL"/>
    <property type="match status" value="1"/>
</dbReference>
<dbReference type="InterPro" id="IPR000160">
    <property type="entry name" value="GGDEF_dom"/>
</dbReference>
<dbReference type="InterPro" id="IPR005330">
    <property type="entry name" value="MHYT_dom"/>
</dbReference>
<evidence type="ECO:0000259" key="2">
    <source>
        <dbReference type="PROSITE" id="PS50112"/>
    </source>
</evidence>
<dbReference type="Gene3D" id="3.30.70.270">
    <property type="match status" value="1"/>
</dbReference>
<dbReference type="NCBIfam" id="TIGR00254">
    <property type="entry name" value="GGDEF"/>
    <property type="match status" value="1"/>
</dbReference>
<feature type="transmembrane region" description="Helical" evidence="1">
    <location>
        <begin position="12"/>
        <end position="31"/>
    </location>
</feature>
<keyword evidence="1" id="KW-0812">Transmembrane</keyword>
<dbReference type="GO" id="GO:0016020">
    <property type="term" value="C:membrane"/>
    <property type="evidence" value="ECO:0007669"/>
    <property type="project" value="UniProtKB-UniRule"/>
</dbReference>
<name>A0A850F094_9BACL</name>
<reference evidence="6" key="1">
    <citation type="submission" date="2020-06" db="EMBL/GenBank/DDBJ databases">
        <title>Paenibacillus sp. nov., isolated from soil.</title>
        <authorList>
            <person name="Seo Y.L."/>
        </authorList>
    </citation>
    <scope>NUCLEOTIDE SEQUENCE [LARGE SCALE GENOMIC DNA]</scope>
    <source>
        <strain evidence="6">JW14</strain>
    </source>
</reference>
<dbReference type="Pfam" id="PF13426">
    <property type="entry name" value="PAS_9"/>
    <property type="match status" value="1"/>
</dbReference>
<proteinExistence type="predicted"/>
<dbReference type="Pfam" id="PF03707">
    <property type="entry name" value="MHYT"/>
    <property type="match status" value="3"/>
</dbReference>
<dbReference type="PANTHER" id="PTHR44757:SF2">
    <property type="entry name" value="BIOFILM ARCHITECTURE MAINTENANCE PROTEIN MBAA"/>
    <property type="match status" value="1"/>
</dbReference>
<feature type="transmembrane region" description="Helical" evidence="1">
    <location>
        <begin position="43"/>
        <end position="63"/>
    </location>
</feature>
<evidence type="ECO:0000259" key="3">
    <source>
        <dbReference type="PROSITE" id="PS50883"/>
    </source>
</evidence>
<accession>A0A850F094</accession>
<dbReference type="FunFam" id="3.30.70.270:FF:000001">
    <property type="entry name" value="Diguanylate cyclase domain protein"/>
    <property type="match status" value="1"/>
</dbReference>
<dbReference type="EMBL" id="JABWCS010000219">
    <property type="protein sequence ID" value="NUU63501.1"/>
    <property type="molecule type" value="Genomic_DNA"/>
</dbReference>
<dbReference type="Proteomes" id="UP000564806">
    <property type="component" value="Unassembled WGS sequence"/>
</dbReference>
<dbReference type="PANTHER" id="PTHR44757">
    <property type="entry name" value="DIGUANYLATE CYCLASE DGCP"/>
    <property type="match status" value="1"/>
</dbReference>
<sequence length="822" mass="92780">MNHIHSSHDYMLVTISYLIAVAASFNVLDLAEGINNTKGRRRWLWHFFGSIVMGMGIWSMHFVGMMSMTLPFPVYYDLSVVLLSVAVGVVASFVALLILGRQKLSMGQLLGGASLFAFGISAMHYIGMYAMQVNISYNIGYVALSILVAFVASITALWLSLYFVQQGRRSSFIKKFGSALIMGAAIAGMHYTGMLAAHFETEASADRMLSPLSQILDQTKLGYIIAAGTLFTLGLSLIGLYISRLFSKQALEKQENEKWYRSLYEHNQDGIVSIDLHRKIIGINPAAARITGVREKEFRHKPASSLLTLVVEEEQERIRELFLRTIDGEAVRYETVLRHGSHDRIHVSVVLAPVIVDEQVVGSYIILRDITEEKRAEEKHLYLAFHDELTGLPNRRKFNQTISEMIEVRSQDQKPFAVMVMDIDRFKIINDSLGHIYGDLFLQEVSSRILRIVNSDQAMLARMGGDEFAVLFYPDTDVENSAVLADKIIQEIGQPYYLKDNEFYVTASIGIALFPEHGQDVVQLLKNADTAMYEVKKNGKNGHQFYSVELYAVLQERMELEADLRKALERKELVLYYQPQIRTGDVHMVGVEALVRWNHPVRGLLSPDVFISLAEETGLIMELGNQVLYEACRQMHEWHQAGGPLVPVAVNLSSQQFHQPNLVEQIKQILSETGLSPQYLELEITESMMMDAKLSFDILNQLTEHGIRISLDDFGTGYSSFSYLKMFPIHKVKIDRSFIQDLAVNSNDKAIVSTIITMARQLNMDVIAEGIETRAQLDILAEQDCNEVQGYFYSRPLSAIDVEQQFFVPSRAGAELIEQHRG</sequence>
<feature type="transmembrane region" description="Helical" evidence="1">
    <location>
        <begin position="176"/>
        <end position="199"/>
    </location>
</feature>
<dbReference type="SMART" id="SM00052">
    <property type="entry name" value="EAL"/>
    <property type="match status" value="1"/>
</dbReference>
<dbReference type="InterPro" id="IPR052155">
    <property type="entry name" value="Biofilm_reg_signaling"/>
</dbReference>
<dbReference type="PROSITE" id="PS50883">
    <property type="entry name" value="EAL"/>
    <property type="match status" value="1"/>
</dbReference>
<feature type="domain" description="GGDEF" evidence="4">
    <location>
        <begin position="414"/>
        <end position="548"/>
    </location>
</feature>
<dbReference type="InterPro" id="IPR001633">
    <property type="entry name" value="EAL_dom"/>
</dbReference>
<feature type="transmembrane region" description="Helical" evidence="1">
    <location>
        <begin position="109"/>
        <end position="127"/>
    </location>
</feature>
<feature type="transmembrane region" description="Helical" evidence="1">
    <location>
        <begin position="139"/>
        <end position="164"/>
    </location>
</feature>
<feature type="transmembrane region" description="Helical" evidence="1">
    <location>
        <begin position="221"/>
        <end position="243"/>
    </location>
</feature>
<dbReference type="SUPFAM" id="SSF141868">
    <property type="entry name" value="EAL domain-like"/>
    <property type="match status" value="1"/>
</dbReference>
<dbReference type="SUPFAM" id="SSF55785">
    <property type="entry name" value="PYP-like sensor domain (PAS domain)"/>
    <property type="match status" value="1"/>
</dbReference>
<dbReference type="InterPro" id="IPR043128">
    <property type="entry name" value="Rev_trsase/Diguanyl_cyclase"/>
</dbReference>
<dbReference type="PROSITE" id="PS50887">
    <property type="entry name" value="GGDEF"/>
    <property type="match status" value="1"/>
</dbReference>
<dbReference type="CDD" id="cd01949">
    <property type="entry name" value="GGDEF"/>
    <property type="match status" value="1"/>
</dbReference>
<dbReference type="Pfam" id="PF00990">
    <property type="entry name" value="GGDEF"/>
    <property type="match status" value="1"/>
</dbReference>
<feature type="transmembrane region" description="Helical" evidence="1">
    <location>
        <begin position="75"/>
        <end position="97"/>
    </location>
</feature>
<feature type="domain" description="PAS" evidence="2">
    <location>
        <begin position="256"/>
        <end position="329"/>
    </location>
</feature>
<dbReference type="Gene3D" id="3.30.450.20">
    <property type="entry name" value="PAS domain"/>
    <property type="match status" value="1"/>
</dbReference>
<dbReference type="SMART" id="SM00091">
    <property type="entry name" value="PAS"/>
    <property type="match status" value="1"/>
</dbReference>
<dbReference type="InterPro" id="IPR035919">
    <property type="entry name" value="EAL_sf"/>
</dbReference>
<evidence type="ECO:0000313" key="6">
    <source>
        <dbReference type="EMBL" id="NUU63501.1"/>
    </source>
</evidence>